<sequence length="142" mass="16347">MSYRRNQSRRPSSRDEMSDLVRQITANSSKLLSKETSEDIELFLNLSEKFGEKCSKRISTSQIRAIFTLVKRLSDNYNVSKKDLNLLRPKLAYQKGRFPALGPLTQVLDHLIKNVKDNSTLKGFKEFFEAIIAYHKAYGGKE</sequence>
<gene>
    <name evidence="7" type="ORF">LCGC14_0816950</name>
</gene>
<dbReference type="InterPro" id="IPR010149">
    <property type="entry name" value="CRISPR-assoc_prot_Csm2_III-A"/>
</dbReference>
<evidence type="ECO:0000256" key="3">
    <source>
        <dbReference type="ARBA" id="ARBA00016118"/>
    </source>
</evidence>
<evidence type="ECO:0000256" key="2">
    <source>
        <dbReference type="ARBA" id="ARBA00006896"/>
    </source>
</evidence>
<dbReference type="AlphaFoldDB" id="A0A0F9PPM5"/>
<dbReference type="GO" id="GO:0003723">
    <property type="term" value="F:RNA binding"/>
    <property type="evidence" value="ECO:0007669"/>
    <property type="project" value="UniProtKB-KW"/>
</dbReference>
<comment type="similarity">
    <text evidence="2">Belongs to the CRISPR-associated Csm2 family.</text>
</comment>
<evidence type="ECO:0000256" key="1">
    <source>
        <dbReference type="ARBA" id="ARBA00003640"/>
    </source>
</evidence>
<comment type="caution">
    <text evidence="7">The sequence shown here is derived from an EMBL/GenBank/DDBJ whole genome shotgun (WGS) entry which is preliminary data.</text>
</comment>
<comment type="function">
    <text evidence="1">This subunit may be involved in monitoring complementarity of crRNA and target RNA.</text>
</comment>
<dbReference type="EMBL" id="LAZR01002275">
    <property type="protein sequence ID" value="KKN32129.1"/>
    <property type="molecule type" value="Genomic_DNA"/>
</dbReference>
<proteinExistence type="inferred from homology"/>
<dbReference type="Pfam" id="PF03750">
    <property type="entry name" value="Csm2_III-A"/>
    <property type="match status" value="1"/>
</dbReference>
<name>A0A0F9PPM5_9ZZZZ</name>
<evidence type="ECO:0000256" key="5">
    <source>
        <dbReference type="ARBA" id="ARBA00023118"/>
    </source>
</evidence>
<keyword evidence="4" id="KW-0694">RNA-binding</keyword>
<evidence type="ECO:0000256" key="4">
    <source>
        <dbReference type="ARBA" id="ARBA00022884"/>
    </source>
</evidence>
<dbReference type="NCBIfam" id="TIGR01870">
    <property type="entry name" value="cas_TM1810_Csm2"/>
    <property type="match status" value="1"/>
</dbReference>
<evidence type="ECO:0000313" key="7">
    <source>
        <dbReference type="EMBL" id="KKN32129.1"/>
    </source>
</evidence>
<accession>A0A0F9PPM5</accession>
<dbReference type="GO" id="GO:0051607">
    <property type="term" value="P:defense response to virus"/>
    <property type="evidence" value="ECO:0007669"/>
    <property type="project" value="UniProtKB-KW"/>
</dbReference>
<evidence type="ECO:0000256" key="6">
    <source>
        <dbReference type="ARBA" id="ARBA00031723"/>
    </source>
</evidence>
<keyword evidence="5" id="KW-0051">Antiviral defense</keyword>
<protein>
    <recommendedName>
        <fullName evidence="3">CRISPR system Cms protein Csm2</fullName>
    </recommendedName>
    <alternativeName>
        <fullName evidence="6">CRISPR type III A-associated protein Csm2</fullName>
    </alternativeName>
</protein>
<organism evidence="7">
    <name type="scientific">marine sediment metagenome</name>
    <dbReference type="NCBI Taxonomy" id="412755"/>
    <lineage>
        <taxon>unclassified sequences</taxon>
        <taxon>metagenomes</taxon>
        <taxon>ecological metagenomes</taxon>
    </lineage>
</organism>
<reference evidence="7" key="1">
    <citation type="journal article" date="2015" name="Nature">
        <title>Complex archaea that bridge the gap between prokaryotes and eukaryotes.</title>
        <authorList>
            <person name="Spang A."/>
            <person name="Saw J.H."/>
            <person name="Jorgensen S.L."/>
            <person name="Zaremba-Niedzwiedzka K."/>
            <person name="Martijn J."/>
            <person name="Lind A.E."/>
            <person name="van Eijk R."/>
            <person name="Schleper C."/>
            <person name="Guy L."/>
            <person name="Ettema T.J."/>
        </authorList>
    </citation>
    <scope>NUCLEOTIDE SEQUENCE</scope>
</reference>